<dbReference type="EMBL" id="WDPD01000004">
    <property type="protein sequence ID" value="KAB7461559.1"/>
    <property type="molecule type" value="Genomic_DNA"/>
</dbReference>
<dbReference type="InterPro" id="IPR023214">
    <property type="entry name" value="HAD_sf"/>
</dbReference>
<dbReference type="InterPro" id="IPR036412">
    <property type="entry name" value="HAD-like_sf"/>
</dbReference>
<protein>
    <submittedName>
        <fullName evidence="4">HAD family hydrolase</fullName>
    </submittedName>
</protein>
<keyword evidence="2 4" id="KW-0378">Hydrolase</keyword>
<comment type="caution">
    <text evidence="4">The sequence shown here is derived from an EMBL/GenBank/DDBJ whole genome shotgun (WGS) entry which is preliminary data.</text>
</comment>
<dbReference type="Proteomes" id="UP000429211">
    <property type="component" value="Unassembled WGS sequence"/>
</dbReference>
<dbReference type="RefSeq" id="WP_129879954.1">
    <property type="nucleotide sequence ID" value="NZ_CACRSP010000006.1"/>
</dbReference>
<evidence type="ECO:0000313" key="4">
    <source>
        <dbReference type="EMBL" id="KAB7461559.1"/>
    </source>
</evidence>
<dbReference type="SUPFAM" id="SSF56784">
    <property type="entry name" value="HAD-like"/>
    <property type="match status" value="1"/>
</dbReference>
<gene>
    <name evidence="4" type="ORF">GBB04_05480</name>
</gene>
<proteinExistence type="predicted"/>
<dbReference type="GO" id="GO:0016787">
    <property type="term" value="F:hydrolase activity"/>
    <property type="evidence" value="ECO:0007669"/>
    <property type="project" value="UniProtKB-KW"/>
</dbReference>
<dbReference type="InterPro" id="IPR051400">
    <property type="entry name" value="HAD-like_hydrolase"/>
</dbReference>
<reference evidence="4 5" key="1">
    <citation type="journal article" date="2019" name="Nat. Med.">
        <title>A library of human gut bacterial isolates paired with longitudinal multiomics data enables mechanistic microbiome research.</title>
        <authorList>
            <person name="Poyet M."/>
            <person name="Groussin M."/>
            <person name="Gibbons S.M."/>
            <person name="Avila-Pacheco J."/>
            <person name="Jiang X."/>
            <person name="Kearney S.M."/>
            <person name="Perrotta A.R."/>
            <person name="Berdy B."/>
            <person name="Zhao S."/>
            <person name="Lieberman T.D."/>
            <person name="Swanson P.K."/>
            <person name="Smith M."/>
            <person name="Roesemann S."/>
            <person name="Alexander J.E."/>
            <person name="Rich S.A."/>
            <person name="Livny J."/>
            <person name="Vlamakis H."/>
            <person name="Clish C."/>
            <person name="Bullock K."/>
            <person name="Deik A."/>
            <person name="Scott J."/>
            <person name="Pierce K.A."/>
            <person name="Xavier R.J."/>
            <person name="Alm E.J."/>
        </authorList>
    </citation>
    <scope>NUCLEOTIDE SEQUENCE [LARGE SCALE GENOMIC DNA]</scope>
    <source>
        <strain evidence="4 5">BIOML-A2</strain>
    </source>
</reference>
<dbReference type="PANTHER" id="PTHR46470">
    <property type="entry name" value="N-ACYLNEURAMINATE-9-PHOSPHATASE"/>
    <property type="match status" value="1"/>
</dbReference>
<dbReference type="NCBIfam" id="TIGR01549">
    <property type="entry name" value="HAD-SF-IA-v1"/>
    <property type="match status" value="1"/>
</dbReference>
<evidence type="ECO:0000256" key="2">
    <source>
        <dbReference type="ARBA" id="ARBA00022801"/>
    </source>
</evidence>
<evidence type="ECO:0000313" key="5">
    <source>
        <dbReference type="Proteomes" id="UP000429211"/>
    </source>
</evidence>
<evidence type="ECO:0000256" key="1">
    <source>
        <dbReference type="ARBA" id="ARBA00001946"/>
    </source>
</evidence>
<dbReference type="SFLD" id="SFLDG01129">
    <property type="entry name" value="C1.5:_HAD__Beta-PGM__Phosphata"/>
    <property type="match status" value="1"/>
</dbReference>
<dbReference type="AlphaFoldDB" id="A0A7J5TI76"/>
<accession>A0A7J5TI76</accession>
<organism evidence="4 5">
    <name type="scientific">Bifidobacterium dentium</name>
    <dbReference type="NCBI Taxonomy" id="1689"/>
    <lineage>
        <taxon>Bacteria</taxon>
        <taxon>Bacillati</taxon>
        <taxon>Actinomycetota</taxon>
        <taxon>Actinomycetes</taxon>
        <taxon>Bifidobacteriales</taxon>
        <taxon>Bifidobacteriaceae</taxon>
        <taxon>Bifidobacterium</taxon>
    </lineage>
</organism>
<dbReference type="PRINTS" id="PR00413">
    <property type="entry name" value="HADHALOGNASE"/>
</dbReference>
<evidence type="ECO:0000256" key="3">
    <source>
        <dbReference type="ARBA" id="ARBA00022842"/>
    </source>
</evidence>
<dbReference type="SFLD" id="SFLDS00003">
    <property type="entry name" value="Haloacid_Dehalogenase"/>
    <property type="match status" value="1"/>
</dbReference>
<keyword evidence="3" id="KW-0460">Magnesium</keyword>
<dbReference type="InterPro" id="IPR006439">
    <property type="entry name" value="HAD-SF_hydro_IA"/>
</dbReference>
<comment type="cofactor">
    <cofactor evidence="1">
        <name>Mg(2+)</name>
        <dbReference type="ChEBI" id="CHEBI:18420"/>
    </cofactor>
</comment>
<sequence length="272" mass="30466">MVSMTKGRIMNDAALMPRMPRYQVVFFDLYGTLIDIRTDERSETAWQALYEKLRGFGVEYESVEALRGRFARLEAGEMLRQANRSTVRDDWREFDILPVYRSLLIDQADEVERILPLPQAATQAAWAFRQGSTGMIRLYQGALDMIGRLREAGVGVVLLSNAQSCYTRPELEMTGLADVLDDVIISSEEGMRKPARDLYMSALDRELVTAERSLMVGNDETNDIIGAAAAGIDGAYFRTEISPTHDPVVSRHAVCSFTGADYDGLLDYVLNT</sequence>
<name>A0A7J5TI76_9BIFI</name>
<dbReference type="Gene3D" id="3.40.50.1000">
    <property type="entry name" value="HAD superfamily/HAD-like"/>
    <property type="match status" value="1"/>
</dbReference>
<dbReference type="Pfam" id="PF00702">
    <property type="entry name" value="Hydrolase"/>
    <property type="match status" value="1"/>
</dbReference>
<dbReference type="GO" id="GO:0044281">
    <property type="term" value="P:small molecule metabolic process"/>
    <property type="evidence" value="ECO:0007669"/>
    <property type="project" value="UniProtKB-ARBA"/>
</dbReference>